<keyword evidence="1" id="KW-1133">Transmembrane helix</keyword>
<dbReference type="EMBL" id="CP027843">
    <property type="protein sequence ID" value="AVQ11231.1"/>
    <property type="molecule type" value="Genomic_DNA"/>
</dbReference>
<keyword evidence="1" id="KW-0812">Transmembrane</keyword>
<protein>
    <submittedName>
        <fullName evidence="2">Uncharacterized protein</fullName>
    </submittedName>
</protein>
<evidence type="ECO:0000256" key="1">
    <source>
        <dbReference type="SAM" id="Phobius"/>
    </source>
</evidence>
<proteinExistence type="predicted"/>
<reference evidence="2 3" key="1">
    <citation type="journal article" date="2015" name="Genome Announc.">
        <title>Draft Genome Sequences of Leptospira santarosai Strains U160, U164, and U233, Isolated from Asymptomatic Cattle.</title>
        <authorList>
            <person name="Kremer F.S."/>
            <person name="Eslabao M.R."/>
            <person name="Provisor M."/>
            <person name="Woloski R.D."/>
            <person name="Ramires O.V."/>
            <person name="Moreno L.Z."/>
            <person name="Moreno A.M."/>
            <person name="Hamond C."/>
            <person name="Lilenbaum W."/>
            <person name="Dellagostin O.A."/>
        </authorList>
    </citation>
    <scope>NUCLEOTIDE SEQUENCE [LARGE SCALE GENOMIC DNA]</scope>
    <source>
        <strain evidence="2 3">U160</strain>
    </source>
</reference>
<dbReference type="Proteomes" id="UP000033961">
    <property type="component" value="Chromosome I"/>
</dbReference>
<keyword evidence="1" id="KW-0472">Membrane</keyword>
<dbReference type="AlphaFoldDB" id="A0A2P1QQQ9"/>
<feature type="transmembrane region" description="Helical" evidence="1">
    <location>
        <begin position="20"/>
        <end position="38"/>
    </location>
</feature>
<gene>
    <name evidence="2" type="ORF">XB16_0896</name>
</gene>
<sequence length="90" mass="10350">MQYRSKEIPSSNLFKRITLGFPFTIMTALALLTMKIIAGNRHLKFYTRTRNGLRSLGETFIQSTSRERLTKESMTCFLKVTIGMVELASR</sequence>
<accession>A0A2P1QQQ9</accession>
<evidence type="ECO:0000313" key="3">
    <source>
        <dbReference type="Proteomes" id="UP000033961"/>
    </source>
</evidence>
<evidence type="ECO:0000313" key="2">
    <source>
        <dbReference type="EMBL" id="AVQ11231.1"/>
    </source>
</evidence>
<organism evidence="2 3">
    <name type="scientific">Leptospira santarosai</name>
    <dbReference type="NCBI Taxonomy" id="28183"/>
    <lineage>
        <taxon>Bacteria</taxon>
        <taxon>Pseudomonadati</taxon>
        <taxon>Spirochaetota</taxon>
        <taxon>Spirochaetia</taxon>
        <taxon>Leptospirales</taxon>
        <taxon>Leptospiraceae</taxon>
        <taxon>Leptospira</taxon>
    </lineage>
</organism>
<name>A0A2P1QQQ9_9LEPT</name>